<keyword evidence="2" id="KW-1133">Transmembrane helix</keyword>
<name>A0A921U5E8_SORBI</name>
<feature type="transmembrane region" description="Helical" evidence="2">
    <location>
        <begin position="132"/>
        <end position="161"/>
    </location>
</feature>
<proteinExistence type="predicted"/>
<evidence type="ECO:0000256" key="2">
    <source>
        <dbReference type="SAM" id="Phobius"/>
    </source>
</evidence>
<evidence type="ECO:0000313" key="4">
    <source>
        <dbReference type="Proteomes" id="UP000807115"/>
    </source>
</evidence>
<evidence type="ECO:0000256" key="1">
    <source>
        <dbReference type="SAM" id="MobiDB-lite"/>
    </source>
</evidence>
<sequence length="164" mass="17563">MPHLGGSFTHTSISPHRKSPTPANLAVLFPTSARSMEHNQDPLAYNILGVGMKVLQGRVGGSPSPQHGALPPPPPPLSPHATELPPIPAAMGTPDAKLSPYVAIVCSSCFNSFIGMLQLNHVDVAKVDLGSLYMLLMLQAFLMHVASVLFEMFHLFLGILFQAF</sequence>
<keyword evidence="2" id="KW-0812">Transmembrane</keyword>
<reference evidence="3" key="1">
    <citation type="journal article" date="2019" name="BMC Genomics">
        <title>A new reference genome for Sorghum bicolor reveals high levels of sequence similarity between sweet and grain genotypes: implications for the genetics of sugar metabolism.</title>
        <authorList>
            <person name="Cooper E.A."/>
            <person name="Brenton Z.W."/>
            <person name="Flinn B.S."/>
            <person name="Jenkins J."/>
            <person name="Shu S."/>
            <person name="Flowers D."/>
            <person name="Luo F."/>
            <person name="Wang Y."/>
            <person name="Xia P."/>
            <person name="Barry K."/>
            <person name="Daum C."/>
            <person name="Lipzen A."/>
            <person name="Yoshinaga Y."/>
            <person name="Schmutz J."/>
            <person name="Saski C."/>
            <person name="Vermerris W."/>
            <person name="Kresovich S."/>
        </authorList>
    </citation>
    <scope>NUCLEOTIDE SEQUENCE</scope>
</reference>
<gene>
    <name evidence="3" type="ORF">BDA96_09G266400</name>
</gene>
<keyword evidence="2" id="KW-0472">Membrane</keyword>
<organism evidence="3 4">
    <name type="scientific">Sorghum bicolor</name>
    <name type="common">Sorghum</name>
    <name type="synonym">Sorghum vulgare</name>
    <dbReference type="NCBI Taxonomy" id="4558"/>
    <lineage>
        <taxon>Eukaryota</taxon>
        <taxon>Viridiplantae</taxon>
        <taxon>Streptophyta</taxon>
        <taxon>Embryophyta</taxon>
        <taxon>Tracheophyta</taxon>
        <taxon>Spermatophyta</taxon>
        <taxon>Magnoliopsida</taxon>
        <taxon>Liliopsida</taxon>
        <taxon>Poales</taxon>
        <taxon>Poaceae</taxon>
        <taxon>PACMAD clade</taxon>
        <taxon>Panicoideae</taxon>
        <taxon>Andropogonodae</taxon>
        <taxon>Andropogoneae</taxon>
        <taxon>Sorghinae</taxon>
        <taxon>Sorghum</taxon>
    </lineage>
</organism>
<reference evidence="3" key="2">
    <citation type="submission" date="2020-10" db="EMBL/GenBank/DDBJ databases">
        <authorList>
            <person name="Cooper E.A."/>
            <person name="Brenton Z.W."/>
            <person name="Flinn B.S."/>
            <person name="Jenkins J."/>
            <person name="Shu S."/>
            <person name="Flowers D."/>
            <person name="Luo F."/>
            <person name="Wang Y."/>
            <person name="Xia P."/>
            <person name="Barry K."/>
            <person name="Daum C."/>
            <person name="Lipzen A."/>
            <person name="Yoshinaga Y."/>
            <person name="Schmutz J."/>
            <person name="Saski C."/>
            <person name="Vermerris W."/>
            <person name="Kresovich S."/>
        </authorList>
    </citation>
    <scope>NUCLEOTIDE SEQUENCE</scope>
</reference>
<dbReference type="EMBL" id="CM027688">
    <property type="protein sequence ID" value="KAG0519462.1"/>
    <property type="molecule type" value="Genomic_DNA"/>
</dbReference>
<dbReference type="AlphaFoldDB" id="A0A921U5E8"/>
<comment type="caution">
    <text evidence="3">The sequence shown here is derived from an EMBL/GenBank/DDBJ whole genome shotgun (WGS) entry which is preliminary data.</text>
</comment>
<accession>A0A921U5E8</accession>
<protein>
    <submittedName>
        <fullName evidence="3">Uncharacterized protein</fullName>
    </submittedName>
</protein>
<feature type="region of interest" description="Disordered" evidence="1">
    <location>
        <begin position="1"/>
        <end position="23"/>
    </location>
</feature>
<dbReference type="Proteomes" id="UP000807115">
    <property type="component" value="Chromosome 9"/>
</dbReference>
<feature type="region of interest" description="Disordered" evidence="1">
    <location>
        <begin position="60"/>
        <end position="82"/>
    </location>
</feature>
<evidence type="ECO:0000313" key="3">
    <source>
        <dbReference type="EMBL" id="KAG0519462.1"/>
    </source>
</evidence>